<name>A0AAE3YNE6_9ACTN</name>
<dbReference type="EMBL" id="JAVDYB010000001">
    <property type="protein sequence ID" value="MDR7275403.1"/>
    <property type="molecule type" value="Genomic_DNA"/>
</dbReference>
<dbReference type="GO" id="GO:0008235">
    <property type="term" value="F:metalloexopeptidase activity"/>
    <property type="evidence" value="ECO:0007669"/>
    <property type="project" value="InterPro"/>
</dbReference>
<dbReference type="Gene3D" id="3.40.630.10">
    <property type="entry name" value="Zn peptidases"/>
    <property type="match status" value="1"/>
</dbReference>
<evidence type="ECO:0000259" key="1">
    <source>
        <dbReference type="Pfam" id="PF04389"/>
    </source>
</evidence>
<dbReference type="Gene3D" id="3.50.30.30">
    <property type="match status" value="1"/>
</dbReference>
<reference evidence="2" key="1">
    <citation type="submission" date="2023-07" db="EMBL/GenBank/DDBJ databases">
        <title>Sequencing the genomes of 1000 actinobacteria strains.</title>
        <authorList>
            <person name="Klenk H.-P."/>
        </authorList>
    </citation>
    <scope>NUCLEOTIDE SEQUENCE</scope>
    <source>
        <strain evidence="2">DSM 44707</strain>
    </source>
</reference>
<dbReference type="AlphaFoldDB" id="A0AAE3YNE6"/>
<dbReference type="PROSITE" id="PS51318">
    <property type="entry name" value="TAT"/>
    <property type="match status" value="1"/>
</dbReference>
<dbReference type="InterPro" id="IPR045175">
    <property type="entry name" value="M28_fam"/>
</dbReference>
<organism evidence="2 3">
    <name type="scientific">Catenuloplanes atrovinosus</name>
    <dbReference type="NCBI Taxonomy" id="137266"/>
    <lineage>
        <taxon>Bacteria</taxon>
        <taxon>Bacillati</taxon>
        <taxon>Actinomycetota</taxon>
        <taxon>Actinomycetes</taxon>
        <taxon>Micromonosporales</taxon>
        <taxon>Micromonosporaceae</taxon>
        <taxon>Catenuloplanes</taxon>
    </lineage>
</organism>
<dbReference type="Pfam" id="PF04389">
    <property type="entry name" value="Peptidase_M28"/>
    <property type="match status" value="1"/>
</dbReference>
<evidence type="ECO:0000313" key="2">
    <source>
        <dbReference type="EMBL" id="MDR7275403.1"/>
    </source>
</evidence>
<dbReference type="GO" id="GO:0006508">
    <property type="term" value="P:proteolysis"/>
    <property type="evidence" value="ECO:0007669"/>
    <property type="project" value="InterPro"/>
</dbReference>
<protein>
    <recommendedName>
        <fullName evidence="1">Peptidase M28 domain-containing protein</fullName>
    </recommendedName>
</protein>
<dbReference type="PANTHER" id="PTHR12147:SF26">
    <property type="entry name" value="PEPTIDASE M28 DOMAIN-CONTAINING PROTEIN"/>
    <property type="match status" value="1"/>
</dbReference>
<keyword evidence="3" id="KW-1185">Reference proteome</keyword>
<dbReference type="PANTHER" id="PTHR12147">
    <property type="entry name" value="METALLOPEPTIDASE M28 FAMILY MEMBER"/>
    <property type="match status" value="1"/>
</dbReference>
<dbReference type="InterPro" id="IPR007484">
    <property type="entry name" value="Peptidase_M28"/>
</dbReference>
<comment type="caution">
    <text evidence="2">The sequence shown here is derived from an EMBL/GenBank/DDBJ whole genome shotgun (WGS) entry which is preliminary data.</text>
</comment>
<evidence type="ECO:0000313" key="3">
    <source>
        <dbReference type="Proteomes" id="UP001183643"/>
    </source>
</evidence>
<gene>
    <name evidence="2" type="ORF">J2S41_002181</name>
</gene>
<sequence length="459" mass="48486">MDESSVDRRALLAIAAGGLAGLAMPAPAWAVGDRRPGSVRMPALTPADRQVMTKLSVRRALADLRVLSEEIGPRVGGTAAERRAADHLAGVLDGLGYDTMLQPFPAMDKDLGTLDAPGGLPGDLGWQVGASPFGVLGTTVSAGVVDGGEGGAGEYPEDVTGKIVIIDYPFNDDPAELAGRAVARGAAAIVFGHFDHFDHSQAPAFGPWLGETVPIPVVGAGQAQKYRLRELLAAGRLPELRVTTTAERNLTSHNVVAELRHGDGTGPIVMVCAHYDTVVGSPGANDDGSGTVLTLEIARALRRLPVNATLRFGLWGAEEEGLVGSAHYVAQLPQAERDRFVAVFQNDMVATSWDEATRYWRLSVTGEPNRATDEVAAAAGRLGYAPHLSPVTERGMSDHQSFHDAGIAAANFSWRSEEGPWKLEPPYHTPQDTIAHNVSLDRLQVSMELIAAATVGAAR</sequence>
<accession>A0AAE3YNE6</accession>
<feature type="domain" description="Peptidase M28" evidence="1">
    <location>
        <begin position="254"/>
        <end position="453"/>
    </location>
</feature>
<dbReference type="InterPro" id="IPR006311">
    <property type="entry name" value="TAT_signal"/>
</dbReference>
<proteinExistence type="predicted"/>
<dbReference type="Proteomes" id="UP001183643">
    <property type="component" value="Unassembled WGS sequence"/>
</dbReference>
<dbReference type="RefSeq" id="WP_310366310.1">
    <property type="nucleotide sequence ID" value="NZ_JAVDYB010000001.1"/>
</dbReference>
<dbReference type="SUPFAM" id="SSF53187">
    <property type="entry name" value="Zn-dependent exopeptidases"/>
    <property type="match status" value="1"/>
</dbReference>